<gene>
    <name evidence="2" type="ORF">ABW99_14765</name>
</gene>
<evidence type="ECO:0000256" key="1">
    <source>
        <dbReference type="SAM" id="SignalP"/>
    </source>
</evidence>
<protein>
    <submittedName>
        <fullName evidence="2">Uncharacterized protein</fullName>
    </submittedName>
</protein>
<dbReference type="Proteomes" id="UP000036700">
    <property type="component" value="Chromosome"/>
</dbReference>
<feature type="chain" id="PRO_5002553313" evidence="1">
    <location>
        <begin position="25"/>
        <end position="411"/>
    </location>
</feature>
<accession>A0A0G3EQN2</accession>
<reference evidence="3" key="1">
    <citation type="submission" date="2015-06" db="EMBL/GenBank/DDBJ databases">
        <authorList>
            <person name="Lim Y.L."/>
            <person name="Ee R."/>
            <person name="Yong D."/>
            <person name="How K.Y."/>
            <person name="Yin W.F."/>
            <person name="Chan K.G."/>
        </authorList>
    </citation>
    <scope>NUCLEOTIDE SEQUENCE [LARGE SCALE GENOMIC DNA]</scope>
    <source>
        <strain evidence="3">DSM 25325</strain>
    </source>
</reference>
<evidence type="ECO:0000313" key="2">
    <source>
        <dbReference type="EMBL" id="AKJ69290.1"/>
    </source>
</evidence>
<evidence type="ECO:0000313" key="3">
    <source>
        <dbReference type="Proteomes" id="UP000036700"/>
    </source>
</evidence>
<name>A0A0G3EQN2_9BURK</name>
<dbReference type="KEGG" id="ptx:ABW99_14765"/>
<dbReference type="PATRIC" id="fig|445709.3.peg.3125"/>
<dbReference type="AlphaFoldDB" id="A0A0G3EQN2"/>
<proteinExistence type="predicted"/>
<sequence>MHMRKLFAICLLAATCLAGANAVAAPTVDFTVAFPDKEPTSLKNGRKTYKVRAYRVALDPQQVRRATHTVSDRDMVWDSGDLVLGTSSEIKPVTYQGQKALLLDTDSGAIIVAYDENKPKNAPAKVLFHRELTGDGADSMNVHSAEVLPDGNVVIADSNGYLYLLTKPRDARDVHQPMARSKWYDLDFAHGVVWDQRSERLYALGHDKIAVFAYRAGTTPEASALVLQTTFDIGRYYERCQRYPAVCPEDGNWKDGGHDLYPVPGTRKLFVTTGERVFTFDLDANRAGAAAVLEPYTPMFAIDSTVSRALEKKSPKTGRSRAEELRVVLRKGGVKSISQIPGSQIVLAQAAPWFASGSEHSYHYDRNTLLVATRASDRPDVDLSDALKIQLPKSTWFYKARVLHWEAPAQE</sequence>
<dbReference type="OrthoDB" id="1007317at2"/>
<dbReference type="SUPFAM" id="SSF75011">
    <property type="entry name" value="3-carboxy-cis,cis-mucoante lactonizing enzyme"/>
    <property type="match status" value="1"/>
</dbReference>
<dbReference type="EMBL" id="CP011568">
    <property type="protein sequence ID" value="AKJ69290.1"/>
    <property type="molecule type" value="Genomic_DNA"/>
</dbReference>
<dbReference type="Pfam" id="PF20138">
    <property type="entry name" value="DUF6528"/>
    <property type="match status" value="1"/>
</dbReference>
<feature type="signal peptide" evidence="1">
    <location>
        <begin position="1"/>
        <end position="24"/>
    </location>
</feature>
<keyword evidence="3" id="KW-1185">Reference proteome</keyword>
<dbReference type="RefSeq" id="WP_047215187.1">
    <property type="nucleotide sequence ID" value="NZ_CP011568.3"/>
</dbReference>
<dbReference type="InterPro" id="IPR045383">
    <property type="entry name" value="DUF6528"/>
</dbReference>
<keyword evidence="1" id="KW-0732">Signal</keyword>
<organism evidence="2 3">
    <name type="scientific">Pandoraea thiooxydans</name>
    <dbReference type="NCBI Taxonomy" id="445709"/>
    <lineage>
        <taxon>Bacteria</taxon>
        <taxon>Pseudomonadati</taxon>
        <taxon>Pseudomonadota</taxon>
        <taxon>Betaproteobacteria</taxon>
        <taxon>Burkholderiales</taxon>
        <taxon>Burkholderiaceae</taxon>
        <taxon>Pandoraea</taxon>
    </lineage>
</organism>